<dbReference type="AlphaFoldDB" id="A0A5E4TBR3"/>
<proteinExistence type="predicted"/>
<accession>A0A5E4TBR3</accession>
<sequence>MATTVPNRRITVCRYPHAVPGFGPLACLQAVTLVAEGYTNAVVGLPARRVIGRKDAAIVPLRIEASGSPDTKKGNVMNLRQTMLLTAAAAALSAAFAVPAFAQGTASETQRDINQQQRIENGLKGGQLTTGEAAKLEKGEARINRMQAHAEADGKLSAQEKAKIQQAQNKESAKIDQAKHNGIVGNPNSASSQRMQADVQRNVNQEKRIEQGVKSGELTKREVGSLEKGQAHVDAAEAHVGKDGHVSAKEQARVQARENHQSKRIFKEKHNAKVAG</sequence>
<feature type="compositionally biased region" description="Basic residues" evidence="1">
    <location>
        <begin position="262"/>
        <end position="276"/>
    </location>
</feature>
<protein>
    <submittedName>
        <fullName evidence="2">Uncharacterized protein</fullName>
    </submittedName>
</protein>
<feature type="region of interest" description="Disordered" evidence="1">
    <location>
        <begin position="165"/>
        <end position="193"/>
    </location>
</feature>
<evidence type="ECO:0000313" key="3">
    <source>
        <dbReference type="Proteomes" id="UP000414233"/>
    </source>
</evidence>
<organism evidence="2 3">
    <name type="scientific">Pandoraea terrae</name>
    <dbReference type="NCBI Taxonomy" id="1537710"/>
    <lineage>
        <taxon>Bacteria</taxon>
        <taxon>Pseudomonadati</taxon>
        <taxon>Pseudomonadota</taxon>
        <taxon>Betaproteobacteria</taxon>
        <taxon>Burkholderiales</taxon>
        <taxon>Burkholderiaceae</taxon>
        <taxon>Pandoraea</taxon>
    </lineage>
</organism>
<gene>
    <name evidence="2" type="ORF">PTE30175_01274</name>
</gene>
<dbReference type="Proteomes" id="UP000414233">
    <property type="component" value="Unassembled WGS sequence"/>
</dbReference>
<evidence type="ECO:0000313" key="2">
    <source>
        <dbReference type="EMBL" id="VVD85365.1"/>
    </source>
</evidence>
<name>A0A5E4TBR3_9BURK</name>
<keyword evidence="3" id="KW-1185">Reference proteome</keyword>
<evidence type="ECO:0000256" key="1">
    <source>
        <dbReference type="SAM" id="MobiDB-lite"/>
    </source>
</evidence>
<feature type="region of interest" description="Disordered" evidence="1">
    <location>
        <begin position="256"/>
        <end position="276"/>
    </location>
</feature>
<dbReference type="EMBL" id="CABPRZ010000004">
    <property type="protein sequence ID" value="VVD85365.1"/>
    <property type="molecule type" value="Genomic_DNA"/>
</dbReference>
<reference evidence="2 3" key="1">
    <citation type="submission" date="2019-08" db="EMBL/GenBank/DDBJ databases">
        <authorList>
            <person name="Peeters C."/>
        </authorList>
    </citation>
    <scope>NUCLEOTIDE SEQUENCE [LARGE SCALE GENOMIC DNA]</scope>
    <source>
        <strain evidence="2 3">LMG 30175</strain>
    </source>
</reference>